<dbReference type="InterPro" id="IPR011333">
    <property type="entry name" value="SKP1/BTB/POZ_sf"/>
</dbReference>
<dbReference type="Proteomes" id="UP000076532">
    <property type="component" value="Unassembled WGS sequence"/>
</dbReference>
<gene>
    <name evidence="2" type="ORF">FIBSPDRAFT_769308</name>
</gene>
<dbReference type="EMBL" id="KV418142">
    <property type="protein sequence ID" value="KZP03185.1"/>
    <property type="molecule type" value="Genomic_DNA"/>
</dbReference>
<evidence type="ECO:0000313" key="3">
    <source>
        <dbReference type="Proteomes" id="UP000076532"/>
    </source>
</evidence>
<feature type="domain" description="BTB" evidence="1">
    <location>
        <begin position="6"/>
        <end position="77"/>
    </location>
</feature>
<protein>
    <recommendedName>
        <fullName evidence="1">BTB domain-containing protein</fullName>
    </recommendedName>
</protein>
<organism evidence="2 3">
    <name type="scientific">Athelia psychrophila</name>
    <dbReference type="NCBI Taxonomy" id="1759441"/>
    <lineage>
        <taxon>Eukaryota</taxon>
        <taxon>Fungi</taxon>
        <taxon>Dikarya</taxon>
        <taxon>Basidiomycota</taxon>
        <taxon>Agaricomycotina</taxon>
        <taxon>Agaricomycetes</taxon>
        <taxon>Agaricomycetidae</taxon>
        <taxon>Atheliales</taxon>
        <taxon>Atheliaceae</taxon>
        <taxon>Athelia</taxon>
    </lineage>
</organism>
<dbReference type="Pfam" id="PF00651">
    <property type="entry name" value="BTB"/>
    <property type="match status" value="1"/>
</dbReference>
<dbReference type="AlphaFoldDB" id="A0A167TQR3"/>
<proteinExistence type="predicted"/>
<sequence>MQSYSTSVGLQVEDKLYNVPRYFFQRDSSHFRTLLDALPENEGVCDEHPLTMPPDVKCDTFDNLLSVLYPTDFSRPYQMSSGEWTSILHLAARWGFESIQQLAINHLSESASAIEKIALGRRYGIDHWLCDAYEIICSRTDPLTLEEGMMLGMEETVRISAIRQLYGQCTGSFHPYFLAGDIKEILNLGDVESEKAAREVLEREEIEIRAAFENWTRETRPPLPLRFCTSPVYRGDSSGHRGNLRNVRHVLDLQETAAGAARELETHSKRLFLGGPKIQEERT</sequence>
<accession>A0A167TQR3</accession>
<reference evidence="2 3" key="1">
    <citation type="journal article" date="2016" name="Mol. Biol. Evol.">
        <title>Comparative Genomics of Early-Diverging Mushroom-Forming Fungi Provides Insights into the Origins of Lignocellulose Decay Capabilities.</title>
        <authorList>
            <person name="Nagy L.G."/>
            <person name="Riley R."/>
            <person name="Tritt A."/>
            <person name="Adam C."/>
            <person name="Daum C."/>
            <person name="Floudas D."/>
            <person name="Sun H."/>
            <person name="Yadav J.S."/>
            <person name="Pangilinan J."/>
            <person name="Larsson K.H."/>
            <person name="Matsuura K."/>
            <person name="Barry K."/>
            <person name="Labutti K."/>
            <person name="Kuo R."/>
            <person name="Ohm R.A."/>
            <person name="Bhattacharya S.S."/>
            <person name="Shirouzu T."/>
            <person name="Yoshinaga Y."/>
            <person name="Martin F.M."/>
            <person name="Grigoriev I.V."/>
            <person name="Hibbett D.S."/>
        </authorList>
    </citation>
    <scope>NUCLEOTIDE SEQUENCE [LARGE SCALE GENOMIC DNA]</scope>
    <source>
        <strain evidence="2 3">CBS 109695</strain>
    </source>
</reference>
<evidence type="ECO:0000313" key="2">
    <source>
        <dbReference type="EMBL" id="KZP03185.1"/>
    </source>
</evidence>
<dbReference type="InterPro" id="IPR000210">
    <property type="entry name" value="BTB/POZ_dom"/>
</dbReference>
<dbReference type="PROSITE" id="PS50097">
    <property type="entry name" value="BTB"/>
    <property type="match status" value="1"/>
</dbReference>
<dbReference type="STRING" id="436010.A0A167TQR3"/>
<name>A0A167TQR3_9AGAM</name>
<dbReference type="SUPFAM" id="SSF54695">
    <property type="entry name" value="POZ domain"/>
    <property type="match status" value="1"/>
</dbReference>
<evidence type="ECO:0000259" key="1">
    <source>
        <dbReference type="PROSITE" id="PS50097"/>
    </source>
</evidence>
<dbReference type="Gene3D" id="3.30.710.10">
    <property type="entry name" value="Potassium Channel Kv1.1, Chain A"/>
    <property type="match status" value="1"/>
</dbReference>
<keyword evidence="3" id="KW-1185">Reference proteome</keyword>
<dbReference type="OrthoDB" id="2367075at2759"/>